<feature type="region of interest" description="Disordered" evidence="1">
    <location>
        <begin position="58"/>
        <end position="105"/>
    </location>
</feature>
<dbReference type="eggNOG" id="ENOG502T7X3">
    <property type="taxonomic scope" value="Eukaryota"/>
</dbReference>
<reference evidence="2" key="1">
    <citation type="submission" date="2020-05" db="UniProtKB">
        <authorList>
            <consortium name="EnsemblMetazoa"/>
        </authorList>
    </citation>
    <scope>IDENTIFICATION</scope>
    <source>
        <strain evidence="2">Aabys</strain>
    </source>
</reference>
<feature type="region of interest" description="Disordered" evidence="1">
    <location>
        <begin position="124"/>
        <end position="144"/>
    </location>
</feature>
<feature type="compositionally biased region" description="Polar residues" evidence="1">
    <location>
        <begin position="525"/>
        <end position="537"/>
    </location>
</feature>
<dbReference type="OrthoDB" id="7776994at2759"/>
<name>A0A1I8N1W2_MUSDO</name>
<keyword evidence="3" id="KW-1185">Reference proteome</keyword>
<feature type="region of interest" description="Disordered" evidence="1">
    <location>
        <begin position="502"/>
        <end position="541"/>
    </location>
</feature>
<evidence type="ECO:0008006" key="5">
    <source>
        <dbReference type="Google" id="ProtNLM"/>
    </source>
</evidence>
<dbReference type="KEGG" id="mde:101889612"/>
<dbReference type="GeneID" id="101889612"/>
<accession>A0A1I8N1W2</accession>
<evidence type="ECO:0000313" key="2">
    <source>
        <dbReference type="EnsemblMetazoa" id="MDOA010674-PA"/>
    </source>
</evidence>
<dbReference type="VEuPathDB" id="VectorBase:MDOMA2_002598"/>
<dbReference type="RefSeq" id="XP_005191004.2">
    <property type="nucleotide sequence ID" value="XM_005190947.3"/>
</dbReference>
<proteinExistence type="predicted"/>
<organism evidence="2">
    <name type="scientific">Musca domestica</name>
    <name type="common">House fly</name>
    <dbReference type="NCBI Taxonomy" id="7370"/>
    <lineage>
        <taxon>Eukaryota</taxon>
        <taxon>Metazoa</taxon>
        <taxon>Ecdysozoa</taxon>
        <taxon>Arthropoda</taxon>
        <taxon>Hexapoda</taxon>
        <taxon>Insecta</taxon>
        <taxon>Pterygota</taxon>
        <taxon>Neoptera</taxon>
        <taxon>Endopterygota</taxon>
        <taxon>Diptera</taxon>
        <taxon>Brachycera</taxon>
        <taxon>Muscomorpha</taxon>
        <taxon>Muscoidea</taxon>
        <taxon>Muscidae</taxon>
        <taxon>Musca</taxon>
    </lineage>
</organism>
<dbReference type="EnsemblMetazoa" id="MDOA010674-RA">
    <property type="protein sequence ID" value="MDOA010674-PA"/>
    <property type="gene ID" value="MDOA010674"/>
</dbReference>
<evidence type="ECO:0000313" key="4">
    <source>
        <dbReference type="RefSeq" id="XP_005191004.2"/>
    </source>
</evidence>
<sequence>MDTIEESEETSNETTMISELLKSAEVMQQSQIMTTTTSSSSIAVGPNINGSGLLKSKEQQIQMHRQQQSYHMNSSSDERHSQPVDLPPLTAIGHNNNTSSSSNSNIIMLNQGYSNIATTVEDSNKLPQQQHHHHLQQQQQQQQPQLRHVHIPYILNGELYQIQTQDGENVTVKCCHCPPDRVYRGSVRSTGNFHMHIKRRHPDLLEKLHDMKVNALLERRDRLMRNRKMTSRSNRNRLHSPGLVVASSTPISNKDESNKMNIHDATTLSLNPVSELGMLHTHKLKIKTVFQRHQMQQREAAEMRNWNDVDYVVMPIEGVGGGKPSSTPNEQAEGPINYSLKTTETTHSSSQVASLQQQPSSEKTSTPPTNDINNIITSGQQIGNDYGSISTNNEYLYDSNLHNDYNNANGNLSSTNTQASSISPSVLSSFSSINHNNNSSNNQQYIMETVPSSTYQPYIQPQQTLSIVKPENLLIAPPEQQAIDLTLNTDSGIFSSTSINVSQTTSTVTRTPHDNRAGSHHNNHRSSSYASPTTNHPPTGILGHDFIAQKWQELLVQVETSLRDIQHEMNIRNQIESNRMFLDIAKFKFLNPGFQFNW</sequence>
<protein>
    <recommendedName>
        <fullName evidence="5">BED-type domain-containing protein</fullName>
    </recommendedName>
</protein>
<evidence type="ECO:0000313" key="3">
    <source>
        <dbReference type="Proteomes" id="UP001652621"/>
    </source>
</evidence>
<dbReference type="Proteomes" id="UP001652621">
    <property type="component" value="Unplaced"/>
</dbReference>
<feature type="compositionally biased region" description="Polar residues" evidence="1">
    <location>
        <begin position="59"/>
        <end position="75"/>
    </location>
</feature>
<feature type="region of interest" description="Disordered" evidence="1">
    <location>
        <begin position="344"/>
        <end position="378"/>
    </location>
</feature>
<dbReference type="VEuPathDB" id="VectorBase:MDOA010674"/>
<dbReference type="AlphaFoldDB" id="A0A1I8N1W2"/>
<feature type="compositionally biased region" description="Low complexity" evidence="1">
    <location>
        <begin position="95"/>
        <end position="105"/>
    </location>
</feature>
<gene>
    <name evidence="2" type="primary">101889612</name>
    <name evidence="4" type="synonym">LOC101889612</name>
</gene>
<reference evidence="4" key="2">
    <citation type="submission" date="2025-04" db="UniProtKB">
        <authorList>
            <consortium name="RefSeq"/>
        </authorList>
    </citation>
    <scope>IDENTIFICATION</scope>
    <source>
        <strain evidence="4">Aabys</strain>
    </source>
</reference>
<evidence type="ECO:0000256" key="1">
    <source>
        <dbReference type="SAM" id="MobiDB-lite"/>
    </source>
</evidence>